<dbReference type="AlphaFoldDB" id="A0A4Q9DN90"/>
<proteinExistence type="predicted"/>
<organism evidence="1 2">
    <name type="scientific">Paenibacillus thalictri</name>
    <dbReference type="NCBI Taxonomy" id="2527873"/>
    <lineage>
        <taxon>Bacteria</taxon>
        <taxon>Bacillati</taxon>
        <taxon>Bacillota</taxon>
        <taxon>Bacilli</taxon>
        <taxon>Bacillales</taxon>
        <taxon>Paenibacillaceae</taxon>
        <taxon>Paenibacillus</taxon>
    </lineage>
</organism>
<sequence>MLIITKIDHIMKLHQSGKLPRFGLHYLMSQYLDFAAGLNHSTPPDDFSLEEHSYQMVVLERDDADCVLPIVSLFGTKPILTESHPEYVELVELSDDHSMYRICYMPDNECFLMFYVAKGSMDADVERWLAEQAGYPVEEGVQ</sequence>
<protein>
    <submittedName>
        <fullName evidence="1">Uncharacterized protein</fullName>
    </submittedName>
</protein>
<evidence type="ECO:0000313" key="1">
    <source>
        <dbReference type="EMBL" id="TBL77418.1"/>
    </source>
</evidence>
<keyword evidence="2" id="KW-1185">Reference proteome</keyword>
<name>A0A4Q9DN90_9BACL</name>
<gene>
    <name evidence="1" type="ORF">EYB31_18280</name>
</gene>
<dbReference type="EMBL" id="SIRE01000012">
    <property type="protein sequence ID" value="TBL77418.1"/>
    <property type="molecule type" value="Genomic_DNA"/>
</dbReference>
<evidence type="ECO:0000313" key="2">
    <source>
        <dbReference type="Proteomes" id="UP000293142"/>
    </source>
</evidence>
<accession>A0A4Q9DN90</accession>
<reference evidence="1 2" key="1">
    <citation type="submission" date="2019-02" db="EMBL/GenBank/DDBJ databases">
        <title>Paenibacillus sp. nov., isolated from surface-sterilized tissue of Thalictrum simplex L.</title>
        <authorList>
            <person name="Tuo L."/>
        </authorList>
    </citation>
    <scope>NUCLEOTIDE SEQUENCE [LARGE SCALE GENOMIC DNA]</scope>
    <source>
        <strain evidence="1 2">N2SHLJ1</strain>
    </source>
</reference>
<comment type="caution">
    <text evidence="1">The sequence shown here is derived from an EMBL/GenBank/DDBJ whole genome shotgun (WGS) entry which is preliminary data.</text>
</comment>
<dbReference type="Proteomes" id="UP000293142">
    <property type="component" value="Unassembled WGS sequence"/>
</dbReference>